<organism evidence="2 3">
    <name type="scientific">Streptomyces kaempferi</name>
    <dbReference type="NCBI Taxonomy" id="333725"/>
    <lineage>
        <taxon>Bacteria</taxon>
        <taxon>Bacillati</taxon>
        <taxon>Actinomycetota</taxon>
        <taxon>Actinomycetes</taxon>
        <taxon>Kitasatosporales</taxon>
        <taxon>Streptomycetaceae</taxon>
        <taxon>Streptomyces</taxon>
    </lineage>
</organism>
<dbReference type="SUPFAM" id="SSF46785">
    <property type="entry name" value="Winged helix' DNA-binding domain"/>
    <property type="match status" value="1"/>
</dbReference>
<name>A0ABW3XV42_9ACTN</name>
<sequence>MTFTKTNNWNSRTSPRKNGILQPRYRPRATGPLRSPTTPARGWDLPISSTERRYNAIGYLDLPWTPSPAMQAVTASPTALDRLRTLIQIPGHPSLAAAARVIYDGRDGALRQRITKIEKVAGFQIIDRSASLLAPSPRGYDFLREATEVLRIADKTRPKSQ</sequence>
<feature type="compositionally biased region" description="Polar residues" evidence="1">
    <location>
        <begin position="1"/>
        <end position="13"/>
    </location>
</feature>
<proteinExistence type="predicted"/>
<feature type="region of interest" description="Disordered" evidence="1">
    <location>
        <begin position="1"/>
        <end position="45"/>
    </location>
</feature>
<reference evidence="3" key="1">
    <citation type="journal article" date="2019" name="Int. J. Syst. Evol. Microbiol.">
        <title>The Global Catalogue of Microorganisms (GCM) 10K type strain sequencing project: providing services to taxonomists for standard genome sequencing and annotation.</title>
        <authorList>
            <consortium name="The Broad Institute Genomics Platform"/>
            <consortium name="The Broad Institute Genome Sequencing Center for Infectious Disease"/>
            <person name="Wu L."/>
            <person name="Ma J."/>
        </authorList>
    </citation>
    <scope>NUCLEOTIDE SEQUENCE [LARGE SCALE GENOMIC DNA]</scope>
    <source>
        <strain evidence="3">CGMCC 4.7020</strain>
    </source>
</reference>
<comment type="caution">
    <text evidence="2">The sequence shown here is derived from an EMBL/GenBank/DDBJ whole genome shotgun (WGS) entry which is preliminary data.</text>
</comment>
<accession>A0ABW3XV42</accession>
<dbReference type="Proteomes" id="UP001597058">
    <property type="component" value="Unassembled WGS sequence"/>
</dbReference>
<dbReference type="Gene3D" id="1.10.10.10">
    <property type="entry name" value="Winged helix-like DNA-binding domain superfamily/Winged helix DNA-binding domain"/>
    <property type="match status" value="1"/>
</dbReference>
<dbReference type="InterPro" id="IPR036390">
    <property type="entry name" value="WH_DNA-bd_sf"/>
</dbReference>
<evidence type="ECO:0000256" key="1">
    <source>
        <dbReference type="SAM" id="MobiDB-lite"/>
    </source>
</evidence>
<dbReference type="EMBL" id="JBHTMM010000121">
    <property type="protein sequence ID" value="MFD1312490.1"/>
    <property type="molecule type" value="Genomic_DNA"/>
</dbReference>
<dbReference type="RefSeq" id="WP_381241001.1">
    <property type="nucleotide sequence ID" value="NZ_JBHSKH010000085.1"/>
</dbReference>
<evidence type="ECO:0000313" key="3">
    <source>
        <dbReference type="Proteomes" id="UP001597058"/>
    </source>
</evidence>
<dbReference type="InterPro" id="IPR036388">
    <property type="entry name" value="WH-like_DNA-bd_sf"/>
</dbReference>
<protein>
    <submittedName>
        <fullName evidence="2">Uncharacterized protein</fullName>
    </submittedName>
</protein>
<keyword evidence="3" id="KW-1185">Reference proteome</keyword>
<gene>
    <name evidence="2" type="ORF">ACFQ5X_42775</name>
</gene>
<evidence type="ECO:0000313" key="2">
    <source>
        <dbReference type="EMBL" id="MFD1312490.1"/>
    </source>
</evidence>